<evidence type="ECO:0000313" key="11">
    <source>
        <dbReference type="Proteomes" id="UP000325055"/>
    </source>
</evidence>
<dbReference type="InterPro" id="IPR005269">
    <property type="entry name" value="LOG"/>
</dbReference>
<dbReference type="STRING" id="246787.BcellWH2_02917"/>
<dbReference type="EMBL" id="JAVSNH010000002">
    <property type="protein sequence ID" value="MDT4514367.1"/>
    <property type="molecule type" value="Genomic_DNA"/>
</dbReference>
<evidence type="ECO:0000313" key="4">
    <source>
        <dbReference type="EMBL" id="ALJ60156.1"/>
    </source>
</evidence>
<dbReference type="Proteomes" id="UP000283341">
    <property type="component" value="Unassembled WGS sequence"/>
</dbReference>
<dbReference type="Proteomes" id="UP000448877">
    <property type="component" value="Unassembled WGS sequence"/>
</dbReference>
<dbReference type="Proteomes" id="UP000061809">
    <property type="component" value="Chromosome"/>
</dbReference>
<evidence type="ECO:0000313" key="12">
    <source>
        <dbReference type="Proteomes" id="UP000448877"/>
    </source>
</evidence>
<evidence type="ECO:0000256" key="3">
    <source>
        <dbReference type="RuleBase" id="RU363015"/>
    </source>
</evidence>
<evidence type="ECO:0000313" key="8">
    <source>
        <dbReference type="EMBL" id="RGS36248.1"/>
    </source>
</evidence>
<comment type="catalytic activity">
    <reaction evidence="1">
        <text>AMP + H2O = D-ribose 5-phosphate + adenine</text>
        <dbReference type="Rhea" id="RHEA:20129"/>
        <dbReference type="ChEBI" id="CHEBI:15377"/>
        <dbReference type="ChEBI" id="CHEBI:16708"/>
        <dbReference type="ChEBI" id="CHEBI:78346"/>
        <dbReference type="ChEBI" id="CHEBI:456215"/>
        <dbReference type="EC" id="3.2.2.4"/>
    </reaction>
</comment>
<dbReference type="Gene3D" id="3.40.50.450">
    <property type="match status" value="1"/>
</dbReference>
<dbReference type="GO" id="GO:0008714">
    <property type="term" value="F:AMP nucleosidase activity"/>
    <property type="evidence" value="ECO:0007669"/>
    <property type="project" value="UniProtKB-EC"/>
</dbReference>
<name>A0A0P0FY07_9BACE</name>
<dbReference type="eggNOG" id="COG1611">
    <property type="taxonomic scope" value="Bacteria"/>
</dbReference>
<dbReference type="EMBL" id="CP012801">
    <property type="protein sequence ID" value="ALJ60156.1"/>
    <property type="molecule type" value="Genomic_DNA"/>
</dbReference>
<keyword evidence="3" id="KW-0378">Hydrolase</keyword>
<dbReference type="AlphaFoldDB" id="A0A0P0FY07"/>
<evidence type="ECO:0000313" key="10">
    <source>
        <dbReference type="Proteomes" id="UP000283341"/>
    </source>
</evidence>
<protein>
    <recommendedName>
        <fullName evidence="3">Cytokinin riboside 5'-monophosphate phosphoribohydrolase</fullName>
        <ecNumber evidence="3">3.2.2.n1</ecNumber>
    </recommendedName>
</protein>
<dbReference type="InterPro" id="IPR031100">
    <property type="entry name" value="LOG_fam"/>
</dbReference>
<reference evidence="8 10" key="2">
    <citation type="submission" date="2018-08" db="EMBL/GenBank/DDBJ databases">
        <title>A genome reference for cultivated species of the human gut microbiota.</title>
        <authorList>
            <person name="Zou Y."/>
            <person name="Xue W."/>
            <person name="Luo G."/>
        </authorList>
    </citation>
    <scope>NUCLEOTIDE SEQUENCE [LARGE SCALE GENOMIC DNA]</scope>
    <source>
        <strain evidence="8 10">AF22-3AC</strain>
    </source>
</reference>
<accession>A0A0P0FY07</accession>
<reference evidence="7" key="4">
    <citation type="submission" date="2023-08" db="EMBL/GenBank/DDBJ databases">
        <title>Reintroducing virulent viruses to syntetic microbiomes.</title>
        <authorList>
            <person name="Wilde J."/>
            <person name="Boyes R."/>
            <person name="Robinson A.V."/>
            <person name="Daisley B.A."/>
            <person name="Allen-Vercoe E."/>
        </authorList>
    </citation>
    <scope>NUCLEOTIDE SEQUENCE</scope>
    <source>
        <strain evidence="7">225I_12FAA</strain>
    </source>
</reference>
<evidence type="ECO:0000313" key="9">
    <source>
        <dbReference type="Proteomes" id="UP000061809"/>
    </source>
</evidence>
<reference evidence="4 9" key="1">
    <citation type="journal article" date="2015" name="Science">
        <title>Genetic determinants of in vivo fitness and diet responsiveness in multiple human gut Bacteroides.</title>
        <authorList>
            <person name="Wu M."/>
            <person name="McNulty N.P."/>
            <person name="Rodionov D.A."/>
            <person name="Khoroshkin M.S."/>
            <person name="Griffin N.W."/>
            <person name="Cheng J."/>
            <person name="Latreille P."/>
            <person name="Kerstetter R.A."/>
            <person name="Terrapon N."/>
            <person name="Henrissat B."/>
            <person name="Osterman A.L."/>
            <person name="Gordon J.I."/>
        </authorList>
    </citation>
    <scope>NUCLEOTIDE SEQUENCE [LARGE SCALE GENOMIC DNA]</scope>
    <source>
        <strain evidence="4 9">WH2</strain>
    </source>
</reference>
<dbReference type="PANTHER" id="PTHR31223:SF70">
    <property type="entry name" value="LOG FAMILY PROTEIN YJL055W"/>
    <property type="match status" value="1"/>
</dbReference>
<dbReference type="EMBL" id="VVYW01000002">
    <property type="protein sequence ID" value="KAA5410755.1"/>
    <property type="molecule type" value="Genomic_DNA"/>
</dbReference>
<dbReference type="GO" id="GO:0005829">
    <property type="term" value="C:cytosol"/>
    <property type="evidence" value="ECO:0007669"/>
    <property type="project" value="TreeGrafter"/>
</dbReference>
<evidence type="ECO:0000313" key="5">
    <source>
        <dbReference type="EMBL" id="KAA5410755.1"/>
    </source>
</evidence>
<dbReference type="Proteomes" id="UP001266995">
    <property type="component" value="Unassembled WGS sequence"/>
</dbReference>
<evidence type="ECO:0000256" key="2">
    <source>
        <dbReference type="ARBA" id="ARBA00006763"/>
    </source>
</evidence>
<keyword evidence="3" id="KW-0203">Cytokinin biosynthesis</keyword>
<dbReference type="EMBL" id="QRVJ01000010">
    <property type="protein sequence ID" value="RGS36248.1"/>
    <property type="molecule type" value="Genomic_DNA"/>
</dbReference>
<dbReference type="Proteomes" id="UP000325055">
    <property type="component" value="Unassembled WGS sequence"/>
</dbReference>
<dbReference type="PANTHER" id="PTHR31223">
    <property type="entry name" value="LOG FAMILY PROTEIN YJL055W"/>
    <property type="match status" value="1"/>
</dbReference>
<dbReference type="EMBL" id="VVYV01000009">
    <property type="protein sequence ID" value="KAA5420874.1"/>
    <property type="molecule type" value="Genomic_DNA"/>
</dbReference>
<organism evidence="4 9">
    <name type="scientific">Bacteroides cellulosilyticus</name>
    <dbReference type="NCBI Taxonomy" id="246787"/>
    <lineage>
        <taxon>Bacteria</taxon>
        <taxon>Pseudomonadati</taxon>
        <taxon>Bacteroidota</taxon>
        <taxon>Bacteroidia</taxon>
        <taxon>Bacteroidales</taxon>
        <taxon>Bacteroidaceae</taxon>
        <taxon>Bacteroides</taxon>
    </lineage>
</organism>
<evidence type="ECO:0000313" key="6">
    <source>
        <dbReference type="EMBL" id="KAA5420874.1"/>
    </source>
</evidence>
<dbReference type="NCBIfam" id="TIGR00730">
    <property type="entry name" value="Rossman fold protein, TIGR00730 family"/>
    <property type="match status" value="1"/>
</dbReference>
<dbReference type="PATRIC" id="fig|246787.4.peg.3015"/>
<reference evidence="11 12" key="3">
    <citation type="journal article" date="2019" name="Nat. Med.">
        <title>A library of human gut bacterial isolates paired with longitudinal multiomics data enables mechanistic microbiome research.</title>
        <authorList>
            <person name="Poyet M."/>
            <person name="Groussin M."/>
            <person name="Gibbons S.M."/>
            <person name="Avila-Pacheco J."/>
            <person name="Jiang X."/>
            <person name="Kearney S.M."/>
            <person name="Perrotta A.R."/>
            <person name="Berdy B."/>
            <person name="Zhao S."/>
            <person name="Lieberman T.D."/>
            <person name="Swanson P.K."/>
            <person name="Smith M."/>
            <person name="Roesemann S."/>
            <person name="Alexander J.E."/>
            <person name="Rich S.A."/>
            <person name="Livny J."/>
            <person name="Vlamakis H."/>
            <person name="Clish C."/>
            <person name="Bullock K."/>
            <person name="Deik A."/>
            <person name="Scott J."/>
            <person name="Pierce K.A."/>
            <person name="Xavier R.J."/>
            <person name="Alm E.J."/>
        </authorList>
    </citation>
    <scope>NUCLEOTIDE SEQUENCE [LARGE SCALE GENOMIC DNA]</scope>
    <source>
        <strain evidence="6 12">BIOML-A6</strain>
        <strain evidence="5 11">BIOML-A7</strain>
    </source>
</reference>
<evidence type="ECO:0000256" key="1">
    <source>
        <dbReference type="ARBA" id="ARBA00000274"/>
    </source>
</evidence>
<sequence>MNKITSVCVYCASSTKIDSAYFEAARELGTLLGQRHIRLINGAGGIGLMSATADAVLAAGGEVTGVIPHFMVEQGWQHKGLTEMIEVENMHQRKQKMADLSDAVIALPGGCGTLEELLEIITWKQLGLYLNPIVILNTNGFFDPLLAMLQRAMDENFMRQQHGAIWHVASTPQEAVELIHTIPVWDSSIRKFAAI</sequence>
<gene>
    <name evidence="4" type="primary">yvdD</name>
    <name evidence="4" type="ORF">BcellWH2_02917</name>
    <name evidence="8" type="ORF">DWX97_12815</name>
    <name evidence="6" type="ORF">F2Y81_07705</name>
    <name evidence="5" type="ORF">F2Y86_02385</name>
    <name evidence="7" type="ORF">RO785_25715</name>
</gene>
<dbReference type="SUPFAM" id="SSF102405">
    <property type="entry name" value="MCP/YpsA-like"/>
    <property type="match status" value="1"/>
</dbReference>
<dbReference type="KEGG" id="bcel:BcellWH2_02917"/>
<dbReference type="GeneID" id="66305750"/>
<comment type="similarity">
    <text evidence="2 3">Belongs to the LOG family.</text>
</comment>
<dbReference type="GO" id="GO:0009691">
    <property type="term" value="P:cytokinin biosynthetic process"/>
    <property type="evidence" value="ECO:0007669"/>
    <property type="project" value="UniProtKB-UniRule"/>
</dbReference>
<dbReference type="EC" id="3.2.2.n1" evidence="3"/>
<evidence type="ECO:0000313" key="7">
    <source>
        <dbReference type="EMBL" id="MDT4514367.1"/>
    </source>
</evidence>
<dbReference type="Pfam" id="PF03641">
    <property type="entry name" value="Lysine_decarbox"/>
    <property type="match status" value="1"/>
</dbReference>
<proteinExistence type="inferred from homology"/>
<dbReference type="RefSeq" id="WP_026366987.1">
    <property type="nucleotide sequence ID" value="NZ_CABMLT010000003.1"/>
</dbReference>